<reference evidence="3 4" key="1">
    <citation type="submission" date="2016-10" db="EMBL/GenBank/DDBJ databases">
        <authorList>
            <person name="de Groot N.N."/>
        </authorList>
    </citation>
    <scope>NUCLEOTIDE SEQUENCE [LARGE SCALE GENOMIC DNA]</scope>
    <source>
        <strain evidence="4">P4B,CCM 7963,CECT 7998,DSM 25260,IBRC-M 10614,KCTC 13821</strain>
    </source>
</reference>
<keyword evidence="1" id="KW-0472">Membrane</keyword>
<dbReference type="AlphaFoldDB" id="A0A1G8ML75"/>
<dbReference type="InterPro" id="IPR025565">
    <property type="entry name" value="DUF4328"/>
</dbReference>
<feature type="transmembrane region" description="Helical" evidence="1">
    <location>
        <begin position="62"/>
        <end position="89"/>
    </location>
</feature>
<gene>
    <name evidence="3" type="ORF">SAMN05216352_11097</name>
</gene>
<evidence type="ECO:0000313" key="3">
    <source>
        <dbReference type="EMBL" id="SDI68751.1"/>
    </source>
</evidence>
<feature type="transmembrane region" description="Helical" evidence="1">
    <location>
        <begin position="109"/>
        <end position="129"/>
    </location>
</feature>
<keyword evidence="1" id="KW-1133">Transmembrane helix</keyword>
<keyword evidence="1" id="KW-0812">Transmembrane</keyword>
<sequence length="218" mass="24638">MENSYTYKSPQTLSKWVITFIIISLIFSIASIIGSMIEWNTYNQYSASDTFENLAPQDMAKVAAVAVGVHLPKTFFFIVSILIFLIWIYRVHQNGRALQLDGSIYAPGWSVAFYLIPLVNLVLPLLSLLHLHKGGAKRADIQKSEEPPKVWLIYAWWILFWSSYLLSIPGNLGAEEETFAQLKGEIPSFLASEVIYFIAGVFLIFIVKKVTKVQEKAA</sequence>
<dbReference type="Pfam" id="PF14219">
    <property type="entry name" value="DUF4328"/>
    <property type="match status" value="1"/>
</dbReference>
<accession>A0A1G8ML75</accession>
<proteinExistence type="predicted"/>
<feature type="transmembrane region" description="Helical" evidence="1">
    <location>
        <begin position="150"/>
        <end position="168"/>
    </location>
</feature>
<dbReference type="EMBL" id="FNDU01000010">
    <property type="protein sequence ID" value="SDI68751.1"/>
    <property type="molecule type" value="Genomic_DNA"/>
</dbReference>
<dbReference type="Proteomes" id="UP000199017">
    <property type="component" value="Unassembled WGS sequence"/>
</dbReference>
<dbReference type="RefSeq" id="WP_170031777.1">
    <property type="nucleotide sequence ID" value="NZ_FNDU01000010.1"/>
</dbReference>
<keyword evidence="4" id="KW-1185">Reference proteome</keyword>
<name>A0A1G8ML75_9BACI</name>
<evidence type="ECO:0000313" key="4">
    <source>
        <dbReference type="Proteomes" id="UP000199017"/>
    </source>
</evidence>
<feature type="domain" description="DUF4328" evidence="2">
    <location>
        <begin position="54"/>
        <end position="211"/>
    </location>
</feature>
<feature type="transmembrane region" description="Helical" evidence="1">
    <location>
        <begin position="188"/>
        <end position="207"/>
    </location>
</feature>
<organism evidence="3 4">
    <name type="scientific">Alteribacillus bidgolensis</name>
    <dbReference type="NCBI Taxonomy" id="930129"/>
    <lineage>
        <taxon>Bacteria</taxon>
        <taxon>Bacillati</taxon>
        <taxon>Bacillota</taxon>
        <taxon>Bacilli</taxon>
        <taxon>Bacillales</taxon>
        <taxon>Bacillaceae</taxon>
        <taxon>Alteribacillus</taxon>
    </lineage>
</organism>
<protein>
    <recommendedName>
        <fullName evidence="2">DUF4328 domain-containing protein</fullName>
    </recommendedName>
</protein>
<dbReference type="STRING" id="930129.SAMN05216352_11097"/>
<evidence type="ECO:0000259" key="2">
    <source>
        <dbReference type="Pfam" id="PF14219"/>
    </source>
</evidence>
<feature type="transmembrane region" description="Helical" evidence="1">
    <location>
        <begin position="16"/>
        <end position="41"/>
    </location>
</feature>
<evidence type="ECO:0000256" key="1">
    <source>
        <dbReference type="SAM" id="Phobius"/>
    </source>
</evidence>